<dbReference type="EMBL" id="CM051404">
    <property type="protein sequence ID" value="KAJ4706966.1"/>
    <property type="molecule type" value="Genomic_DNA"/>
</dbReference>
<evidence type="ECO:0000313" key="1">
    <source>
        <dbReference type="EMBL" id="KAJ4706966.1"/>
    </source>
</evidence>
<organism evidence="1 2">
    <name type="scientific">Melia azedarach</name>
    <name type="common">Chinaberry tree</name>
    <dbReference type="NCBI Taxonomy" id="155640"/>
    <lineage>
        <taxon>Eukaryota</taxon>
        <taxon>Viridiplantae</taxon>
        <taxon>Streptophyta</taxon>
        <taxon>Embryophyta</taxon>
        <taxon>Tracheophyta</taxon>
        <taxon>Spermatophyta</taxon>
        <taxon>Magnoliopsida</taxon>
        <taxon>eudicotyledons</taxon>
        <taxon>Gunneridae</taxon>
        <taxon>Pentapetalae</taxon>
        <taxon>rosids</taxon>
        <taxon>malvids</taxon>
        <taxon>Sapindales</taxon>
        <taxon>Meliaceae</taxon>
        <taxon>Melia</taxon>
    </lineage>
</organism>
<accession>A0ACC1X6D1</accession>
<keyword evidence="2" id="KW-1185">Reference proteome</keyword>
<protein>
    <submittedName>
        <fullName evidence="1">E3 ubiquitin-protein ligase</fullName>
    </submittedName>
</protein>
<comment type="caution">
    <text evidence="1">The sequence shown here is derived from an EMBL/GenBank/DDBJ whole genome shotgun (WGS) entry which is preliminary data.</text>
</comment>
<sequence length="405" mass="46447">MVKFSAAGLRLDEEESSRRQKRQRTDSHTLREEIAEAGEENVDGVYEQEFVAEEENEEFREECGVDDDNLGSHGDYGEEEDSEDDHEEEDDDDVESYEYIGEDHEDEVLPREEDDEEIVENYAEADQDNEELQDEQEEEREDGGDNDGSVSVTLSDPDVLDCTICYKPLIIPVFQCRNGHVACPFCCQKLNNICACCRYPMDYRSRALEKVIESAQAKCKNAEYGCKETINYSKKQEHEKTCFYEPCSCPISDCNFVGSSNQLYQHFNIKHKNSAVRFSYNTLLRITLKADEKSLILQEEKDNVLFILHNSVVEGFGNLLTVNCIASKSDELLLDYDIQARDSSRLHCLKFQSITASTPKLDDMPSPTRYLLVPWDFFGYNGHLGLDICIWKPLTSTVRVSCKNY</sequence>
<proteinExistence type="predicted"/>
<reference evidence="1 2" key="1">
    <citation type="journal article" date="2023" name="Science">
        <title>Complex scaffold remodeling in plant triterpene biosynthesis.</title>
        <authorList>
            <person name="De La Pena R."/>
            <person name="Hodgson H."/>
            <person name="Liu J.C."/>
            <person name="Stephenson M.J."/>
            <person name="Martin A.C."/>
            <person name="Owen C."/>
            <person name="Harkess A."/>
            <person name="Leebens-Mack J."/>
            <person name="Jimenez L.E."/>
            <person name="Osbourn A."/>
            <person name="Sattely E.S."/>
        </authorList>
    </citation>
    <scope>NUCLEOTIDE SEQUENCE [LARGE SCALE GENOMIC DNA]</scope>
    <source>
        <strain evidence="2">cv. JPN11</strain>
        <tissue evidence="1">Leaf</tissue>
    </source>
</reference>
<evidence type="ECO:0000313" key="2">
    <source>
        <dbReference type="Proteomes" id="UP001164539"/>
    </source>
</evidence>
<name>A0ACC1X6D1_MELAZ</name>
<gene>
    <name evidence="1" type="ORF">OWV82_020548</name>
</gene>
<dbReference type="Proteomes" id="UP001164539">
    <property type="component" value="Chromosome 11"/>
</dbReference>